<evidence type="ECO:0000313" key="4">
    <source>
        <dbReference type="RefSeq" id="XP_005107074.1"/>
    </source>
</evidence>
<dbReference type="InterPro" id="IPR006201">
    <property type="entry name" value="Neur_channel"/>
</dbReference>
<feature type="domain" description="Neurotransmitter-gated ion-channel ligand-binding" evidence="2">
    <location>
        <begin position="38"/>
        <end position="222"/>
    </location>
</feature>
<feature type="signal peptide" evidence="1">
    <location>
        <begin position="1"/>
        <end position="19"/>
    </location>
</feature>
<name>A0ABM0K2B7_APLCA</name>
<gene>
    <name evidence="4" type="primary">LOC101861230</name>
</gene>
<dbReference type="Proteomes" id="UP000694888">
    <property type="component" value="Unplaced"/>
</dbReference>
<dbReference type="Pfam" id="PF02931">
    <property type="entry name" value="Neur_chan_LBD"/>
    <property type="match status" value="1"/>
</dbReference>
<dbReference type="GeneID" id="101861230"/>
<organism evidence="3 4">
    <name type="scientific">Aplysia californica</name>
    <name type="common">California sea hare</name>
    <dbReference type="NCBI Taxonomy" id="6500"/>
    <lineage>
        <taxon>Eukaryota</taxon>
        <taxon>Metazoa</taxon>
        <taxon>Spiralia</taxon>
        <taxon>Lophotrochozoa</taxon>
        <taxon>Mollusca</taxon>
        <taxon>Gastropoda</taxon>
        <taxon>Heterobranchia</taxon>
        <taxon>Euthyneura</taxon>
        <taxon>Tectipleura</taxon>
        <taxon>Aplysiida</taxon>
        <taxon>Aplysioidea</taxon>
        <taxon>Aplysiidae</taxon>
        <taxon>Aplysia</taxon>
    </lineage>
</organism>
<protein>
    <submittedName>
        <fullName evidence="4">Acetylcholine-binding protein</fullName>
    </submittedName>
</protein>
<dbReference type="SUPFAM" id="SSF63712">
    <property type="entry name" value="Nicotinic receptor ligand binding domain-like"/>
    <property type="match status" value="1"/>
</dbReference>
<dbReference type="CDD" id="cd18995">
    <property type="entry name" value="LGIC_AChBP"/>
    <property type="match status" value="1"/>
</dbReference>
<evidence type="ECO:0000313" key="3">
    <source>
        <dbReference type="Proteomes" id="UP000694888"/>
    </source>
</evidence>
<feature type="chain" id="PRO_5046650568" evidence="1">
    <location>
        <begin position="20"/>
        <end position="236"/>
    </location>
</feature>
<dbReference type="Gene3D" id="2.70.170.10">
    <property type="entry name" value="Neurotransmitter-gated ion-channel ligand-binding domain"/>
    <property type="match status" value="1"/>
</dbReference>
<keyword evidence="1" id="KW-0732">Signal</keyword>
<dbReference type="InterPro" id="IPR006202">
    <property type="entry name" value="Neur_chan_lig-bd"/>
</dbReference>
<dbReference type="PANTHER" id="PTHR18945">
    <property type="entry name" value="NEUROTRANSMITTER GATED ION CHANNEL"/>
    <property type="match status" value="1"/>
</dbReference>
<evidence type="ECO:0000259" key="2">
    <source>
        <dbReference type="Pfam" id="PF02931"/>
    </source>
</evidence>
<sequence>MLVSVYLALLVACVGQAHSQHNLMRLKSSLFHRVPKYPGPTTDDPVTVTLGISIQDIVKVDSSTNEVDIVIYQQQRWQLDSREWDPSRFGNITDFRTSAEDIWTPDITAYSSTRPVQVLSPQIAIFNYDGSVTYIPAQRLSIMCDPTGVDSEEGVTCAVKFGSWVYSGFEIDLRTDTDQVDLSSYYAGSKYEILSATQTRQVVHYSCCPEPYVNVNVVITFRERGVGDGFFSSLLN</sequence>
<reference evidence="4" key="1">
    <citation type="submission" date="2025-08" db="UniProtKB">
        <authorList>
            <consortium name="RefSeq"/>
        </authorList>
    </citation>
    <scope>IDENTIFICATION</scope>
</reference>
<accession>A0ABM0K2B7</accession>
<dbReference type="RefSeq" id="XP_005107074.1">
    <property type="nucleotide sequence ID" value="XM_005107017.3"/>
</dbReference>
<dbReference type="InterPro" id="IPR036734">
    <property type="entry name" value="Neur_chan_lig-bd_sf"/>
</dbReference>
<keyword evidence="3" id="KW-1185">Reference proteome</keyword>
<proteinExistence type="predicted"/>
<evidence type="ECO:0000256" key="1">
    <source>
        <dbReference type="SAM" id="SignalP"/>
    </source>
</evidence>